<dbReference type="PANTHER" id="PTHR32305:SF15">
    <property type="entry name" value="PROTEIN RHSA-RELATED"/>
    <property type="match status" value="1"/>
</dbReference>
<organism evidence="3">
    <name type="scientific">uncultured Dysgonomonas sp</name>
    <dbReference type="NCBI Taxonomy" id="206096"/>
    <lineage>
        <taxon>Bacteria</taxon>
        <taxon>Pseudomonadati</taxon>
        <taxon>Bacteroidota</taxon>
        <taxon>Bacteroidia</taxon>
        <taxon>Bacteroidales</taxon>
        <taxon>Dysgonomonadaceae</taxon>
        <taxon>Dysgonomonas</taxon>
        <taxon>environmental samples</taxon>
    </lineage>
</organism>
<dbReference type="InterPro" id="IPR050708">
    <property type="entry name" value="T6SS_VgrG/RHS"/>
</dbReference>
<accession>A0A212ITR2</accession>
<dbReference type="EMBL" id="FLUM01000001">
    <property type="protein sequence ID" value="SBV90573.1"/>
    <property type="molecule type" value="Genomic_DNA"/>
</dbReference>
<dbReference type="AlphaFoldDB" id="A0A212ITR2"/>
<dbReference type="Gene3D" id="2.180.10.10">
    <property type="entry name" value="RHS repeat-associated core"/>
    <property type="match status" value="1"/>
</dbReference>
<feature type="signal peptide" evidence="1">
    <location>
        <begin position="1"/>
        <end position="21"/>
    </location>
</feature>
<dbReference type="PANTHER" id="PTHR32305">
    <property type="match status" value="1"/>
</dbReference>
<dbReference type="InterPro" id="IPR045619">
    <property type="entry name" value="DUF6443"/>
</dbReference>
<dbReference type="Pfam" id="PF20041">
    <property type="entry name" value="DUF6443"/>
    <property type="match status" value="1"/>
</dbReference>
<name>A0A212ITR2_9BACT</name>
<reference evidence="3" key="1">
    <citation type="submission" date="2016-04" db="EMBL/GenBank/DDBJ databases">
        <authorList>
            <person name="Evans L.H."/>
            <person name="Alamgir A."/>
            <person name="Owens N."/>
            <person name="Weber N.D."/>
            <person name="Virtaneva K."/>
            <person name="Barbian K."/>
            <person name="Babar A."/>
            <person name="Rosenke K."/>
        </authorList>
    </citation>
    <scope>NUCLEOTIDE SEQUENCE</scope>
    <source>
        <strain evidence="3">86-1</strain>
    </source>
</reference>
<evidence type="ECO:0000256" key="1">
    <source>
        <dbReference type="SAM" id="SignalP"/>
    </source>
</evidence>
<feature type="domain" description="DUF6443" evidence="2">
    <location>
        <begin position="84"/>
        <end position="209"/>
    </location>
</feature>
<keyword evidence="1" id="KW-0732">Signal</keyword>
<dbReference type="RefSeq" id="WP_296937817.1">
    <property type="nucleotide sequence ID" value="NZ_LT599032.1"/>
</dbReference>
<protein>
    <recommendedName>
        <fullName evidence="2">DUF6443 domain-containing protein</fullName>
    </recommendedName>
</protein>
<sequence>MKKIYLHILLFLFSLSLYPQSNLTLNTVRTSGGSETACQSIVLQPGFSFVSATGKSLTLSVNPSTCDPYAGAASSLSNDHNYIQTKTYTTADGSRYMEAIQYFDGLGRPVQTVQRGITPNAADLVALQEYDAFGRESNSWLPAVLTGNNGAYADPASVMAKAKAAAANGGVADTNPFSKPIYEASPLNRIISQYGPGADWHKDYGTTSKAVATEYLTNSQATELICNLYRVTGSGTSTGLTESGTYANGELYVTKVTDEDSNVSYEFKDKLGQVVLTRQMSKVGTSDKAHDTYYVYDDFGNLSYVLPPMAVDTISKAGVKGELIELWGYLYKYDNRNRCVIKKLPGTDRIYYVYDKADRLIFTQDGEQRKKNEWTFTIPDDFGRVVLTGTCTTVNSAAIRSGRFDDYLIKAEFSTTGTYHGYNVKVGQSTFNELTIQNPVVHTASYYDSYKFRALSGFSADNINYKTSGEPAIYHTRYGTDASTYEHKGLLTGTATLLLDGSTATKYLYTGMYYDNKKQLIQSHSTHHLGGVDSEFTAYNFTGQPVNRKTRHTMGTATQIEHYTYLYDHAGRLVETKHKLNSGAEVVLARNEYDELGRLKATTKSGKANLKTTYAYNIRSWTKSISGPLFSQTLYYNDKVTAHNYSDYTPAYNGNISGMEWKAETEAMRSYRFKYDKLSRLSHAAYNGVVSGGYYNVSYSYDKHGNMQTLHRRGKMTAGNNAEDYNSVDNLTMTYTGNQLVNVRDRGVNVSLAGSADFKDHSGAQGVYTYNANGAMNKDTHKGITGIQYNSLNLPQSIEIDNPNVKGRTKYMYTATGVKLQVIHETDMNLQAATVMATAPFSTQATDTKTTDYVGNKVYENGTLKRTLIDGGYIEGTTYYFFLTDHLGNNRVVANASGTVIQKNHYYPFGMAFAENTTAGQGVQPYKYNGKELDGMHGLNMYDYSARYYEPSIGRFSTVDPLAEKYYSISPYAYCANNPIKYIDLKGDSLTHHGESALYERVDRVHNNYLDGYYTFTTTSNGVTSLVATGKDRTQDPAAFAKAEAYFNELNTVVNGPGMTHVRLVDNSENALVGNFNLGMIDIGDIEQLPLVQGNNIVTQGSTLIHETVEQYQTQVKGLHKYNDAHRAATVSESNIIGVTIDPNRTIENISRPGPATGFMKTQASDGRQQTMMFRYNNNISIGNIFR</sequence>
<evidence type="ECO:0000259" key="2">
    <source>
        <dbReference type="Pfam" id="PF20041"/>
    </source>
</evidence>
<gene>
    <name evidence="3" type="ORF">KL86DYS1_10109</name>
</gene>
<proteinExistence type="predicted"/>
<dbReference type="NCBIfam" id="TIGR03696">
    <property type="entry name" value="Rhs_assc_core"/>
    <property type="match status" value="1"/>
</dbReference>
<evidence type="ECO:0000313" key="3">
    <source>
        <dbReference type="EMBL" id="SBV90573.1"/>
    </source>
</evidence>
<feature type="chain" id="PRO_5012826635" description="DUF6443 domain-containing protein" evidence="1">
    <location>
        <begin position="22"/>
        <end position="1187"/>
    </location>
</feature>
<dbReference type="InterPro" id="IPR022385">
    <property type="entry name" value="Rhs_assc_core"/>
</dbReference>